<dbReference type="SUPFAM" id="SSF50814">
    <property type="entry name" value="Lipocalins"/>
    <property type="match status" value="1"/>
</dbReference>
<evidence type="ECO:0000256" key="1">
    <source>
        <dbReference type="ARBA" id="ARBA00005171"/>
    </source>
</evidence>
<dbReference type="InterPro" id="IPR029062">
    <property type="entry name" value="Class_I_gatase-like"/>
</dbReference>
<dbReference type="UniPathway" id="UPA00159">
    <property type="reaction ID" value="UER00277"/>
</dbReference>
<keyword evidence="7" id="KW-0315">Glutamine amidotransferase</keyword>
<comment type="similarity">
    <text evidence="2">Belongs to the CTP synthase family.</text>
</comment>
<evidence type="ECO:0000256" key="9">
    <source>
        <dbReference type="ARBA" id="ARBA00047781"/>
    </source>
</evidence>
<dbReference type="InterPro" id="IPR012674">
    <property type="entry name" value="Calycin"/>
</dbReference>
<evidence type="ECO:0000259" key="10">
    <source>
        <dbReference type="Pfam" id="PF00117"/>
    </source>
</evidence>
<gene>
    <name evidence="12" type="ORF">Ccrd_017294</name>
</gene>
<name>A0A103Y8C8_CYNCS</name>
<dbReference type="InterPro" id="IPR000566">
    <property type="entry name" value="Lipocln_cytosolic_FA-bd_dom"/>
</dbReference>
<dbReference type="PROSITE" id="PS51273">
    <property type="entry name" value="GATASE_TYPE_1"/>
    <property type="match status" value="1"/>
</dbReference>
<dbReference type="EMBL" id="LEKV01002175">
    <property type="protein sequence ID" value="KVI04392.1"/>
    <property type="molecule type" value="Genomic_DNA"/>
</dbReference>
<evidence type="ECO:0000313" key="12">
    <source>
        <dbReference type="EMBL" id="KVI04392.1"/>
    </source>
</evidence>
<dbReference type="Gramene" id="KVI04392">
    <property type="protein sequence ID" value="KVI04392"/>
    <property type="gene ID" value="Ccrd_017294"/>
</dbReference>
<evidence type="ECO:0000256" key="7">
    <source>
        <dbReference type="ARBA" id="ARBA00022962"/>
    </source>
</evidence>
<organism evidence="12 13">
    <name type="scientific">Cynara cardunculus var. scolymus</name>
    <name type="common">Globe artichoke</name>
    <name type="synonym">Cynara scolymus</name>
    <dbReference type="NCBI Taxonomy" id="59895"/>
    <lineage>
        <taxon>Eukaryota</taxon>
        <taxon>Viridiplantae</taxon>
        <taxon>Streptophyta</taxon>
        <taxon>Embryophyta</taxon>
        <taxon>Tracheophyta</taxon>
        <taxon>Spermatophyta</taxon>
        <taxon>Magnoliopsida</taxon>
        <taxon>eudicotyledons</taxon>
        <taxon>Gunneridae</taxon>
        <taxon>Pentapetalae</taxon>
        <taxon>asterids</taxon>
        <taxon>campanulids</taxon>
        <taxon>Asterales</taxon>
        <taxon>Asteraceae</taxon>
        <taxon>Carduoideae</taxon>
        <taxon>Cardueae</taxon>
        <taxon>Carduinae</taxon>
        <taxon>Cynara</taxon>
    </lineage>
</organism>
<evidence type="ECO:0000256" key="4">
    <source>
        <dbReference type="ARBA" id="ARBA00022598"/>
    </source>
</evidence>
<keyword evidence="4" id="KW-0436">Ligase</keyword>
<keyword evidence="5" id="KW-0547">Nucleotide-binding</keyword>
<dbReference type="Gene3D" id="3.40.50.880">
    <property type="match status" value="1"/>
</dbReference>
<sequence>MKGIQDVVLVPGGFGDRGVEGKIIAAKYACENRIPYLGICLGMQTVAIEYARSVLGLQNANSTEFDPNTKNPCVIFMPECEFDSHKIATKNYSMQRKSTKKPTLTASIPSLDQPKNGTNSRATYTLNSDGTVHVLNKTWSDRKRGFIEGTAYKADPKSDEAKLKVIIPVTTGDYWVLYLDDDYKFWRL</sequence>
<evidence type="ECO:0000259" key="11">
    <source>
        <dbReference type="Pfam" id="PF08212"/>
    </source>
</evidence>
<evidence type="ECO:0000256" key="6">
    <source>
        <dbReference type="ARBA" id="ARBA00022840"/>
    </source>
</evidence>
<dbReference type="PANTHER" id="PTHR11550:SF34">
    <property type="entry name" value="CTP SYNTHASE"/>
    <property type="match status" value="1"/>
</dbReference>
<dbReference type="Pfam" id="PF08212">
    <property type="entry name" value="Lipocalin_2"/>
    <property type="match status" value="1"/>
</dbReference>
<comment type="caution">
    <text evidence="12">The sequence shown here is derived from an EMBL/GenBank/DDBJ whole genome shotgun (WGS) entry which is preliminary data.</text>
</comment>
<keyword evidence="8" id="KW-0665">Pyrimidine biosynthesis</keyword>
<evidence type="ECO:0000256" key="2">
    <source>
        <dbReference type="ARBA" id="ARBA00007533"/>
    </source>
</evidence>
<proteinExistence type="inferred from homology"/>
<dbReference type="PANTHER" id="PTHR11550">
    <property type="entry name" value="CTP SYNTHASE"/>
    <property type="match status" value="1"/>
</dbReference>
<protein>
    <recommendedName>
        <fullName evidence="3">CTP synthase (glutamine hydrolyzing)</fullName>
        <ecNumber evidence="3">6.3.4.2</ecNumber>
    </recommendedName>
</protein>
<evidence type="ECO:0000313" key="13">
    <source>
        <dbReference type="Proteomes" id="UP000243975"/>
    </source>
</evidence>
<dbReference type="SUPFAM" id="SSF52317">
    <property type="entry name" value="Class I glutamine amidotransferase-like"/>
    <property type="match status" value="1"/>
</dbReference>
<accession>A0A103Y8C8</accession>
<evidence type="ECO:0000256" key="8">
    <source>
        <dbReference type="ARBA" id="ARBA00022975"/>
    </source>
</evidence>
<evidence type="ECO:0000256" key="3">
    <source>
        <dbReference type="ARBA" id="ARBA00012291"/>
    </source>
</evidence>
<dbReference type="Pfam" id="PF00117">
    <property type="entry name" value="GATase"/>
    <property type="match status" value="1"/>
</dbReference>
<dbReference type="GO" id="GO:0019856">
    <property type="term" value="P:pyrimidine nucleobase biosynthetic process"/>
    <property type="evidence" value="ECO:0007669"/>
    <property type="project" value="TreeGrafter"/>
</dbReference>
<dbReference type="GO" id="GO:0044210">
    <property type="term" value="P:'de novo' CTP biosynthetic process"/>
    <property type="evidence" value="ECO:0007669"/>
    <property type="project" value="UniProtKB-UniPathway"/>
</dbReference>
<dbReference type="GO" id="GO:0005524">
    <property type="term" value="F:ATP binding"/>
    <property type="evidence" value="ECO:0007669"/>
    <property type="project" value="UniProtKB-KW"/>
</dbReference>
<comment type="catalytic activity">
    <reaction evidence="9">
        <text>UTP + L-glutamine + ATP + H2O = CTP + L-glutamate + ADP + phosphate + 2 H(+)</text>
        <dbReference type="Rhea" id="RHEA:26426"/>
        <dbReference type="ChEBI" id="CHEBI:15377"/>
        <dbReference type="ChEBI" id="CHEBI:15378"/>
        <dbReference type="ChEBI" id="CHEBI:29985"/>
        <dbReference type="ChEBI" id="CHEBI:30616"/>
        <dbReference type="ChEBI" id="CHEBI:37563"/>
        <dbReference type="ChEBI" id="CHEBI:43474"/>
        <dbReference type="ChEBI" id="CHEBI:46398"/>
        <dbReference type="ChEBI" id="CHEBI:58359"/>
        <dbReference type="ChEBI" id="CHEBI:456216"/>
        <dbReference type="EC" id="6.3.4.2"/>
    </reaction>
</comment>
<dbReference type="EC" id="6.3.4.2" evidence="3"/>
<dbReference type="Proteomes" id="UP000243975">
    <property type="component" value="Unassembled WGS sequence"/>
</dbReference>
<feature type="domain" description="Lipocalin/cytosolic fatty-acid binding" evidence="11">
    <location>
        <begin position="106"/>
        <end position="184"/>
    </location>
</feature>
<reference evidence="12 13" key="1">
    <citation type="journal article" date="2016" name="Sci. Rep.">
        <title>The genome sequence of the outbreeding globe artichoke constructed de novo incorporating a phase-aware low-pass sequencing strategy of F1 progeny.</title>
        <authorList>
            <person name="Scaglione D."/>
            <person name="Reyes-Chin-Wo S."/>
            <person name="Acquadro A."/>
            <person name="Froenicke L."/>
            <person name="Portis E."/>
            <person name="Beitel C."/>
            <person name="Tirone M."/>
            <person name="Mauro R."/>
            <person name="Lo Monaco A."/>
            <person name="Mauromicale G."/>
            <person name="Faccioli P."/>
            <person name="Cattivelli L."/>
            <person name="Rieseberg L."/>
            <person name="Michelmore R."/>
            <person name="Lanteri S."/>
        </authorList>
    </citation>
    <scope>NUCLEOTIDE SEQUENCE [LARGE SCALE GENOMIC DNA]</scope>
    <source>
        <strain evidence="12">2C</strain>
    </source>
</reference>
<dbReference type="GO" id="GO:0003883">
    <property type="term" value="F:CTP synthase activity"/>
    <property type="evidence" value="ECO:0007669"/>
    <property type="project" value="UniProtKB-EC"/>
</dbReference>
<comment type="pathway">
    <text evidence="1">Pyrimidine metabolism; CTP biosynthesis via de novo pathway; CTP from UDP: step 2/2.</text>
</comment>
<dbReference type="InterPro" id="IPR004468">
    <property type="entry name" value="CTP_synthase"/>
</dbReference>
<dbReference type="STRING" id="59895.A0A103Y8C8"/>
<feature type="domain" description="Glutamine amidotransferase" evidence="10">
    <location>
        <begin position="6"/>
        <end position="61"/>
    </location>
</feature>
<keyword evidence="6" id="KW-0067">ATP-binding</keyword>
<dbReference type="GO" id="GO:0042802">
    <property type="term" value="F:identical protein binding"/>
    <property type="evidence" value="ECO:0007669"/>
    <property type="project" value="TreeGrafter"/>
</dbReference>
<dbReference type="AlphaFoldDB" id="A0A103Y8C8"/>
<keyword evidence="13" id="KW-1185">Reference proteome</keyword>
<dbReference type="InterPro" id="IPR017926">
    <property type="entry name" value="GATASE"/>
</dbReference>
<evidence type="ECO:0000256" key="5">
    <source>
        <dbReference type="ARBA" id="ARBA00022741"/>
    </source>
</evidence>